<feature type="transmembrane region" description="Helical" evidence="1">
    <location>
        <begin position="30"/>
        <end position="49"/>
    </location>
</feature>
<evidence type="ECO:0000313" key="3">
    <source>
        <dbReference type="Proteomes" id="UP000199058"/>
    </source>
</evidence>
<reference evidence="2 3" key="1">
    <citation type="submission" date="2016-10" db="EMBL/GenBank/DDBJ databases">
        <authorList>
            <person name="de Groot N.N."/>
        </authorList>
    </citation>
    <scope>NUCLEOTIDE SEQUENCE [LARGE SCALE GENOMIC DNA]</scope>
    <source>
        <strain evidence="2 3">DSM 18438</strain>
    </source>
</reference>
<accession>A0A1I1J1I0</accession>
<dbReference type="Proteomes" id="UP000199058">
    <property type="component" value="Unassembled WGS sequence"/>
</dbReference>
<protein>
    <submittedName>
        <fullName evidence="2">Uncharacterized protein</fullName>
    </submittedName>
</protein>
<evidence type="ECO:0000256" key="1">
    <source>
        <dbReference type="SAM" id="Phobius"/>
    </source>
</evidence>
<name>A0A1I1J1I0_9GAMM</name>
<dbReference type="STRING" id="1122252.SAMN05660443_2514"/>
<proteinExistence type="predicted"/>
<evidence type="ECO:0000313" key="2">
    <source>
        <dbReference type="EMBL" id="SFC39793.1"/>
    </source>
</evidence>
<keyword evidence="1" id="KW-0472">Membrane</keyword>
<gene>
    <name evidence="2" type="ORF">SAMN05660443_2514</name>
</gene>
<keyword evidence="3" id="KW-1185">Reference proteome</keyword>
<keyword evidence="1" id="KW-0812">Transmembrane</keyword>
<dbReference type="AlphaFoldDB" id="A0A1I1J1I0"/>
<keyword evidence="1" id="KW-1133">Transmembrane helix</keyword>
<sequence>MLMSKMDDVMQTFDDLEHKLLNQHGDEYKAFTRLLLTISIACITILASVKSDGGWLYIAASILLFLSVLFGVLVQHRIMMNPMYHLEDAAEQVR</sequence>
<feature type="transmembrane region" description="Helical" evidence="1">
    <location>
        <begin position="55"/>
        <end position="74"/>
    </location>
</feature>
<dbReference type="EMBL" id="FOLH01000005">
    <property type="protein sequence ID" value="SFC39793.1"/>
    <property type="molecule type" value="Genomic_DNA"/>
</dbReference>
<organism evidence="2 3">
    <name type="scientific">Marinospirillum celere</name>
    <dbReference type="NCBI Taxonomy" id="1122252"/>
    <lineage>
        <taxon>Bacteria</taxon>
        <taxon>Pseudomonadati</taxon>
        <taxon>Pseudomonadota</taxon>
        <taxon>Gammaproteobacteria</taxon>
        <taxon>Oceanospirillales</taxon>
        <taxon>Oceanospirillaceae</taxon>
        <taxon>Marinospirillum</taxon>
    </lineage>
</organism>